<protein>
    <submittedName>
        <fullName evidence="1">Retrovirus-related Pol polyprotein from type-1 retrotransposable element R1</fullName>
    </submittedName>
</protein>
<evidence type="ECO:0000313" key="1">
    <source>
        <dbReference type="EMBL" id="KFM83493.1"/>
    </source>
</evidence>
<keyword evidence="2" id="KW-1185">Reference proteome</keyword>
<accession>A0A087V1K4</accession>
<name>A0A087V1K4_STEMI</name>
<organism evidence="1 2">
    <name type="scientific">Stegodyphus mimosarum</name>
    <name type="common">African social velvet spider</name>
    <dbReference type="NCBI Taxonomy" id="407821"/>
    <lineage>
        <taxon>Eukaryota</taxon>
        <taxon>Metazoa</taxon>
        <taxon>Ecdysozoa</taxon>
        <taxon>Arthropoda</taxon>
        <taxon>Chelicerata</taxon>
        <taxon>Arachnida</taxon>
        <taxon>Araneae</taxon>
        <taxon>Araneomorphae</taxon>
        <taxon>Entelegynae</taxon>
        <taxon>Eresoidea</taxon>
        <taxon>Eresidae</taxon>
        <taxon>Stegodyphus</taxon>
    </lineage>
</organism>
<dbReference type="Proteomes" id="UP000054359">
    <property type="component" value="Unassembled WGS sequence"/>
</dbReference>
<proteinExistence type="predicted"/>
<sequence length="150" mass="17538">MGVALQEHSPPYPISFLKRISKQLLMHLWQQRWNTINTGRRTFKFIPHVSNHFYAYSAAITAYLSGHGPYPSYLARFHISETDLCECGIQGDPDHFCFSCPLTSTFHLSKPSDRHSHIWTKELISNPRVHNRLLSIFKYCSRTFSNWHDD</sequence>
<dbReference type="OrthoDB" id="6508425at2759"/>
<dbReference type="EMBL" id="KL863519">
    <property type="protein sequence ID" value="KFM83493.1"/>
    <property type="molecule type" value="Genomic_DNA"/>
</dbReference>
<reference evidence="1 2" key="1">
    <citation type="submission" date="2013-11" db="EMBL/GenBank/DDBJ databases">
        <title>Genome sequencing of Stegodyphus mimosarum.</title>
        <authorList>
            <person name="Bechsgaard J."/>
        </authorList>
    </citation>
    <scope>NUCLEOTIDE SEQUENCE [LARGE SCALE GENOMIC DNA]</scope>
</reference>
<feature type="non-terminal residue" evidence="1">
    <location>
        <position position="150"/>
    </location>
</feature>
<dbReference type="AlphaFoldDB" id="A0A087V1K4"/>
<gene>
    <name evidence="1" type="ORF">X975_24071</name>
</gene>
<evidence type="ECO:0000313" key="2">
    <source>
        <dbReference type="Proteomes" id="UP000054359"/>
    </source>
</evidence>